<evidence type="ECO:0000313" key="3">
    <source>
        <dbReference type="EMBL" id="CUQ23022.1"/>
    </source>
</evidence>
<reference evidence="3 4" key="1">
    <citation type="submission" date="2015-09" db="EMBL/GenBank/DDBJ databases">
        <authorList>
            <consortium name="Pathogen Informatics"/>
        </authorList>
    </citation>
    <scope>NUCLEOTIDE SEQUENCE [LARGE SCALE GENOMIC DNA]</scope>
    <source>
        <strain evidence="3 4">2789STDY5834945</strain>
    </source>
</reference>
<proteinExistence type="predicted"/>
<feature type="domain" description="KilA-N" evidence="2">
    <location>
        <begin position="1"/>
        <end position="85"/>
    </location>
</feature>
<dbReference type="Proteomes" id="UP000095541">
    <property type="component" value="Unassembled WGS sequence"/>
</dbReference>
<dbReference type="AlphaFoldDB" id="A0A174ULB0"/>
<name>A0A174ULB0_BACT4</name>
<evidence type="ECO:0000259" key="2">
    <source>
        <dbReference type="PROSITE" id="PS51301"/>
    </source>
</evidence>
<gene>
    <name evidence="3" type="ORF">ERS852557_03087</name>
</gene>
<evidence type="ECO:0000256" key="1">
    <source>
        <dbReference type="SAM" id="MobiDB-lite"/>
    </source>
</evidence>
<dbReference type="EMBL" id="CZBI01000004">
    <property type="protein sequence ID" value="CUQ23022.1"/>
    <property type="molecule type" value="Genomic_DNA"/>
</dbReference>
<organism evidence="3 4">
    <name type="scientific">Bacteroides thetaiotaomicron</name>
    <dbReference type="NCBI Taxonomy" id="818"/>
    <lineage>
        <taxon>Bacteria</taxon>
        <taxon>Pseudomonadati</taxon>
        <taxon>Bacteroidota</taxon>
        <taxon>Bacteroidia</taxon>
        <taxon>Bacteroidales</taxon>
        <taxon>Bacteroidaceae</taxon>
        <taxon>Bacteroides</taxon>
    </lineage>
</organism>
<dbReference type="InterPro" id="IPR018004">
    <property type="entry name" value="KilA/APSES_HTH"/>
</dbReference>
<sequence length="192" mass="22575">MDEFLLAKRTGDFIDALIAEERENGLGENSPKIDNQVVKKSKAKEKGKAGRPKEQVWMHPFLFTKFAMWINPRFEVKVVRFVYDEMIRYRNDAGDAYKELSAAVMKIVPKDFMPKAMQKVGEALNWIVFNNHEKMLRNKHGDEAKQRELYQLEKKVADLINEGFISSYDNLLIYLRNQYQKRNYPRVFDCAS</sequence>
<protein>
    <submittedName>
        <fullName evidence="3">KilA-N domain</fullName>
    </submittedName>
</protein>
<dbReference type="Pfam" id="PF04383">
    <property type="entry name" value="KilA-N"/>
    <property type="match status" value="1"/>
</dbReference>
<dbReference type="InterPro" id="IPR017880">
    <property type="entry name" value="KilA_N"/>
</dbReference>
<accession>A0A174ULB0</accession>
<feature type="region of interest" description="Disordered" evidence="1">
    <location>
        <begin position="27"/>
        <end position="51"/>
    </location>
</feature>
<evidence type="ECO:0000313" key="4">
    <source>
        <dbReference type="Proteomes" id="UP000095541"/>
    </source>
</evidence>
<dbReference type="PROSITE" id="PS51301">
    <property type="entry name" value="KILA_N"/>
    <property type="match status" value="1"/>
</dbReference>